<sequence length="402" mass="45112">ALAKLWDVEDTDLLNLLAIEEKLTIIDRTLQLLLENHDSSFGGTYINIKAKKVFVNTVDFTVMNNITDSSEIKNGDYVNFINFIPANNSMTTLKFRFNSIFNLIKQYKPISIQLYIDMELNNVVIRHLEENIKKNELFIKFASQYEPTFIRPSALPNSNCQNQKISQTRISNRDLITHQILNGDGIYNNATGGLCSAAFLARSNNTDNPKYIVTAGHCSDQFQRFSNVAQLFYHYPWGSEKPLNFLGKMIESENIDFYDFGLIELTDNYIEQSTQHLRNSDSNQYVELFAEGGKNITSHGVHLCKSGLTTHTTCGFVRGLNAVTINRIGFMGTDHILAGKDSFQMSCPGDSGACAFSYLQDLLTVSINGMLIQGFGDFSVYVPLNTILIKGGLELVRSPTPL</sequence>
<feature type="non-terminal residue" evidence="1">
    <location>
        <position position="1"/>
    </location>
</feature>
<dbReference type="Proteomes" id="UP000789366">
    <property type="component" value="Unassembled WGS sequence"/>
</dbReference>
<accession>A0ACA9LPG4</accession>
<evidence type="ECO:0000313" key="2">
    <source>
        <dbReference type="Proteomes" id="UP000789366"/>
    </source>
</evidence>
<gene>
    <name evidence="1" type="ORF">SPELUC_LOCUS4868</name>
</gene>
<keyword evidence="2" id="KW-1185">Reference proteome</keyword>
<reference evidence="1" key="1">
    <citation type="submission" date="2021-06" db="EMBL/GenBank/DDBJ databases">
        <authorList>
            <person name="Kallberg Y."/>
            <person name="Tangrot J."/>
            <person name="Rosling A."/>
        </authorList>
    </citation>
    <scope>NUCLEOTIDE SEQUENCE</scope>
    <source>
        <strain evidence="1">28 12/20/2015</strain>
    </source>
</reference>
<name>A0ACA9LPG4_9GLOM</name>
<proteinExistence type="predicted"/>
<dbReference type="EMBL" id="CAJVPW010004587">
    <property type="protein sequence ID" value="CAG8542627.1"/>
    <property type="molecule type" value="Genomic_DNA"/>
</dbReference>
<comment type="caution">
    <text evidence="1">The sequence shown here is derived from an EMBL/GenBank/DDBJ whole genome shotgun (WGS) entry which is preliminary data.</text>
</comment>
<evidence type="ECO:0000313" key="1">
    <source>
        <dbReference type="EMBL" id="CAG8542627.1"/>
    </source>
</evidence>
<organism evidence="1 2">
    <name type="scientific">Cetraspora pellucida</name>
    <dbReference type="NCBI Taxonomy" id="1433469"/>
    <lineage>
        <taxon>Eukaryota</taxon>
        <taxon>Fungi</taxon>
        <taxon>Fungi incertae sedis</taxon>
        <taxon>Mucoromycota</taxon>
        <taxon>Glomeromycotina</taxon>
        <taxon>Glomeromycetes</taxon>
        <taxon>Diversisporales</taxon>
        <taxon>Gigasporaceae</taxon>
        <taxon>Cetraspora</taxon>
    </lineage>
</organism>
<protein>
    <submittedName>
        <fullName evidence="1">9326_t:CDS:1</fullName>
    </submittedName>
</protein>